<dbReference type="PANTHER" id="PTHR45036:SF1">
    <property type="entry name" value="METHYLTRANSFERASE LIKE 7A"/>
    <property type="match status" value="1"/>
</dbReference>
<feature type="non-terminal residue" evidence="2">
    <location>
        <position position="81"/>
    </location>
</feature>
<keyword evidence="3" id="KW-1185">Reference proteome</keyword>
<dbReference type="PANTHER" id="PTHR45036">
    <property type="entry name" value="METHYLTRANSFERASE LIKE 7B"/>
    <property type="match status" value="1"/>
</dbReference>
<dbReference type="EMBL" id="JAKOGG010000636">
    <property type="protein sequence ID" value="MCS4559036.1"/>
    <property type="molecule type" value="Genomic_DNA"/>
</dbReference>
<dbReference type="InterPro" id="IPR029063">
    <property type="entry name" value="SAM-dependent_MTases_sf"/>
</dbReference>
<dbReference type="InterPro" id="IPR052356">
    <property type="entry name" value="Thiol_S-MT"/>
</dbReference>
<dbReference type="InterPro" id="IPR013216">
    <property type="entry name" value="Methyltransf_11"/>
</dbReference>
<proteinExistence type="predicted"/>
<evidence type="ECO:0000313" key="2">
    <source>
        <dbReference type="EMBL" id="MCS4559036.1"/>
    </source>
</evidence>
<dbReference type="RefSeq" id="WP_238898927.1">
    <property type="nucleotide sequence ID" value="NZ_JAKOGG010000636.1"/>
</dbReference>
<dbReference type="GO" id="GO:0008168">
    <property type="term" value="F:methyltransferase activity"/>
    <property type="evidence" value="ECO:0007669"/>
    <property type="project" value="UniProtKB-KW"/>
</dbReference>
<protein>
    <submittedName>
        <fullName evidence="2">Class I SAM-dependent methyltransferase</fullName>
    </submittedName>
</protein>
<keyword evidence="2" id="KW-0489">Methyltransferase</keyword>
<evidence type="ECO:0000259" key="1">
    <source>
        <dbReference type="Pfam" id="PF08241"/>
    </source>
</evidence>
<dbReference type="Pfam" id="PF08241">
    <property type="entry name" value="Methyltransf_11"/>
    <property type="match status" value="1"/>
</dbReference>
<organism evidence="2 3">
    <name type="scientific">Shewanella electrica</name>
    <dbReference type="NCBI Taxonomy" id="515560"/>
    <lineage>
        <taxon>Bacteria</taxon>
        <taxon>Pseudomonadati</taxon>
        <taxon>Pseudomonadota</taxon>
        <taxon>Gammaproteobacteria</taxon>
        <taxon>Alteromonadales</taxon>
        <taxon>Shewanellaceae</taxon>
        <taxon>Shewanella</taxon>
    </lineage>
</organism>
<dbReference type="SUPFAM" id="SSF53335">
    <property type="entry name" value="S-adenosyl-L-methionine-dependent methyltransferases"/>
    <property type="match status" value="1"/>
</dbReference>
<dbReference type="Gene3D" id="3.40.50.150">
    <property type="entry name" value="Vaccinia Virus protein VP39"/>
    <property type="match status" value="1"/>
</dbReference>
<reference evidence="3" key="1">
    <citation type="submission" date="2023-07" db="EMBL/GenBank/DDBJ databases">
        <title>Shewanella mangrovi sp. nov., an acetaldehyde- degrading bacterium isolated from mangrove sediment.</title>
        <authorList>
            <person name="Liu Y."/>
        </authorList>
    </citation>
    <scope>NUCLEOTIDE SEQUENCE [LARGE SCALE GENOMIC DNA]</scope>
    <source>
        <strain evidence="3">C32</strain>
    </source>
</reference>
<dbReference type="CDD" id="cd02440">
    <property type="entry name" value="AdoMet_MTases"/>
    <property type="match status" value="1"/>
</dbReference>
<dbReference type="GO" id="GO:0032259">
    <property type="term" value="P:methylation"/>
    <property type="evidence" value="ECO:0007669"/>
    <property type="project" value="UniProtKB-KW"/>
</dbReference>
<sequence length="81" mass="8455">PALRALAEQAAARAPVPISVLDGTAEDLPAPDGSFDTAVSTLVLCSVRDLAAALGEIRRVLRPDGHFCFLEHLRAESAGFA</sequence>
<accession>A0ABT2FVB1</accession>
<comment type="caution">
    <text evidence="2">The sequence shown here is derived from an EMBL/GenBank/DDBJ whole genome shotgun (WGS) entry which is preliminary data.</text>
</comment>
<gene>
    <name evidence="2" type="ORF">L9G74_21695</name>
</gene>
<evidence type="ECO:0000313" key="3">
    <source>
        <dbReference type="Proteomes" id="UP001201549"/>
    </source>
</evidence>
<feature type="domain" description="Methyltransferase type 11" evidence="1">
    <location>
        <begin position="3"/>
        <end position="69"/>
    </location>
</feature>
<keyword evidence="2" id="KW-0808">Transferase</keyword>
<feature type="non-terminal residue" evidence="2">
    <location>
        <position position="1"/>
    </location>
</feature>
<dbReference type="Proteomes" id="UP001201549">
    <property type="component" value="Unassembled WGS sequence"/>
</dbReference>
<name>A0ABT2FVB1_9GAMM</name>